<keyword evidence="4" id="KW-1185">Reference proteome</keyword>
<evidence type="ECO:0000313" key="3">
    <source>
        <dbReference type="EMBL" id="SEG25775.1"/>
    </source>
</evidence>
<sequence length="163" mass="17120">MSGPRRHRAGGWSARTRPADLHAQPRLGQVYVRSLVRDQLRLALGVLAVLGVVLGGVPAALALIPGLRTAEVFGFRLAWLLLGVVAYPVLVGMAWFHVRHAERVERDFTELLNGPDPSAPDPDPTPASGEAAPHPAAEPAPDPASASGTAAELRSAAPGPDDR</sequence>
<dbReference type="Proteomes" id="UP000236754">
    <property type="component" value="Unassembled WGS sequence"/>
</dbReference>
<evidence type="ECO:0000313" key="4">
    <source>
        <dbReference type="Proteomes" id="UP000236754"/>
    </source>
</evidence>
<feature type="transmembrane region" description="Helical" evidence="2">
    <location>
        <begin position="77"/>
        <end position="96"/>
    </location>
</feature>
<keyword evidence="2" id="KW-1133">Transmembrane helix</keyword>
<keyword evidence="2" id="KW-0812">Transmembrane</keyword>
<gene>
    <name evidence="3" type="ORF">SAMN05216223_10476</name>
</gene>
<feature type="transmembrane region" description="Helical" evidence="2">
    <location>
        <begin position="42"/>
        <end position="65"/>
    </location>
</feature>
<evidence type="ECO:0000256" key="1">
    <source>
        <dbReference type="SAM" id="MobiDB-lite"/>
    </source>
</evidence>
<dbReference type="AlphaFoldDB" id="A0A1H5YQA3"/>
<dbReference type="EMBL" id="FNVU01000004">
    <property type="protein sequence ID" value="SEG25775.1"/>
    <property type="molecule type" value="Genomic_DNA"/>
</dbReference>
<protein>
    <submittedName>
        <fullName evidence="3">Uncharacterized protein</fullName>
    </submittedName>
</protein>
<feature type="region of interest" description="Disordered" evidence="1">
    <location>
        <begin position="110"/>
        <end position="163"/>
    </location>
</feature>
<proteinExistence type="predicted"/>
<keyword evidence="2" id="KW-0472">Membrane</keyword>
<feature type="compositionally biased region" description="Low complexity" evidence="1">
    <location>
        <begin position="126"/>
        <end position="135"/>
    </location>
</feature>
<organism evidence="3 4">
    <name type="scientific">Actinacidiphila yanglinensis</name>
    <dbReference type="NCBI Taxonomy" id="310779"/>
    <lineage>
        <taxon>Bacteria</taxon>
        <taxon>Bacillati</taxon>
        <taxon>Actinomycetota</taxon>
        <taxon>Actinomycetes</taxon>
        <taxon>Kitasatosporales</taxon>
        <taxon>Streptomycetaceae</taxon>
        <taxon>Actinacidiphila</taxon>
    </lineage>
</organism>
<reference evidence="3 4" key="1">
    <citation type="submission" date="2016-10" db="EMBL/GenBank/DDBJ databases">
        <authorList>
            <person name="de Groot N.N."/>
        </authorList>
    </citation>
    <scope>NUCLEOTIDE SEQUENCE [LARGE SCALE GENOMIC DNA]</scope>
    <source>
        <strain evidence="3 4">CGMCC 4.2023</strain>
    </source>
</reference>
<evidence type="ECO:0000256" key="2">
    <source>
        <dbReference type="SAM" id="Phobius"/>
    </source>
</evidence>
<name>A0A1H5YQA3_9ACTN</name>
<accession>A0A1H5YQA3</accession>